<feature type="region of interest" description="Disordered" evidence="1">
    <location>
        <begin position="117"/>
        <end position="387"/>
    </location>
</feature>
<feature type="compositionally biased region" description="Acidic residues" evidence="1">
    <location>
        <begin position="63"/>
        <end position="79"/>
    </location>
</feature>
<feature type="compositionally biased region" description="Polar residues" evidence="1">
    <location>
        <begin position="292"/>
        <end position="310"/>
    </location>
</feature>
<proteinExistence type="predicted"/>
<evidence type="ECO:0008006" key="4">
    <source>
        <dbReference type="Google" id="ProtNLM"/>
    </source>
</evidence>
<dbReference type="STRING" id="27334.A0A0A2KHN7"/>
<feature type="compositionally biased region" description="Low complexity" evidence="1">
    <location>
        <begin position="196"/>
        <end position="211"/>
    </location>
</feature>
<feature type="compositionally biased region" description="Acidic residues" evidence="1">
    <location>
        <begin position="340"/>
        <end position="353"/>
    </location>
</feature>
<feature type="compositionally biased region" description="Basic and acidic residues" evidence="1">
    <location>
        <begin position="125"/>
        <end position="138"/>
    </location>
</feature>
<dbReference type="VEuPathDB" id="FungiDB:PEXP_045570"/>
<accession>A0A0A2KHN7</accession>
<dbReference type="AlphaFoldDB" id="A0A0A2KHN7"/>
<organism evidence="2 3">
    <name type="scientific">Penicillium expansum</name>
    <name type="common">Blue mold rot fungus</name>
    <dbReference type="NCBI Taxonomy" id="27334"/>
    <lineage>
        <taxon>Eukaryota</taxon>
        <taxon>Fungi</taxon>
        <taxon>Dikarya</taxon>
        <taxon>Ascomycota</taxon>
        <taxon>Pezizomycotina</taxon>
        <taxon>Eurotiomycetes</taxon>
        <taxon>Eurotiomycetidae</taxon>
        <taxon>Eurotiales</taxon>
        <taxon>Aspergillaceae</taxon>
        <taxon>Penicillium</taxon>
    </lineage>
</organism>
<dbReference type="OrthoDB" id="63113at2759"/>
<gene>
    <name evidence="2" type="ORF">PEX2_051020</name>
</gene>
<name>A0A0A2KHN7_PENEN</name>
<feature type="compositionally biased region" description="Basic and acidic residues" evidence="1">
    <location>
        <begin position="20"/>
        <end position="29"/>
    </location>
</feature>
<dbReference type="EMBL" id="JQFZ01000380">
    <property type="protein sequence ID" value="KGO49404.1"/>
    <property type="molecule type" value="Genomic_DNA"/>
</dbReference>
<feature type="compositionally biased region" description="Low complexity" evidence="1">
    <location>
        <begin position="323"/>
        <end position="336"/>
    </location>
</feature>
<dbReference type="GeneID" id="27677796"/>
<reference evidence="2 3" key="1">
    <citation type="journal article" date="2015" name="Mol. Plant Microbe Interact.">
        <title>Genome, transcriptome, and functional analyses of Penicillium expansum provide new insights into secondary metabolism and pathogenicity.</title>
        <authorList>
            <person name="Ballester A.R."/>
            <person name="Marcet-Houben M."/>
            <person name="Levin E."/>
            <person name="Sela N."/>
            <person name="Selma-Lazaro C."/>
            <person name="Carmona L."/>
            <person name="Wisniewski M."/>
            <person name="Droby S."/>
            <person name="Gonzalez-Candelas L."/>
            <person name="Gabaldon T."/>
        </authorList>
    </citation>
    <scope>NUCLEOTIDE SEQUENCE [LARGE SCALE GENOMIC DNA]</scope>
    <source>
        <strain evidence="2 3">MD-8</strain>
    </source>
</reference>
<feature type="compositionally biased region" description="Low complexity" evidence="1">
    <location>
        <begin position="367"/>
        <end position="377"/>
    </location>
</feature>
<feature type="compositionally biased region" description="Low complexity" evidence="1">
    <location>
        <begin position="155"/>
        <end position="169"/>
    </location>
</feature>
<feature type="compositionally biased region" description="Low complexity" evidence="1">
    <location>
        <begin position="1"/>
        <end position="19"/>
    </location>
</feature>
<dbReference type="HOGENOM" id="CLU_064105_0_0_1"/>
<dbReference type="RefSeq" id="XP_016592817.1">
    <property type="nucleotide sequence ID" value="XM_016742377.1"/>
</dbReference>
<protein>
    <recommendedName>
        <fullName evidence="4">Prenylated rab acceptor 1</fullName>
    </recommendedName>
</protein>
<feature type="compositionally biased region" description="Polar residues" evidence="1">
    <location>
        <begin position="212"/>
        <end position="221"/>
    </location>
</feature>
<feature type="region of interest" description="Disordered" evidence="1">
    <location>
        <begin position="1"/>
        <end position="79"/>
    </location>
</feature>
<comment type="caution">
    <text evidence="2">The sequence shown here is derived from an EMBL/GenBank/DDBJ whole genome shotgun (WGS) entry which is preliminary data.</text>
</comment>
<evidence type="ECO:0000256" key="1">
    <source>
        <dbReference type="SAM" id="MobiDB-lite"/>
    </source>
</evidence>
<feature type="compositionally biased region" description="Basic and acidic residues" evidence="1">
    <location>
        <begin position="36"/>
        <end position="51"/>
    </location>
</feature>
<dbReference type="Proteomes" id="UP000030143">
    <property type="component" value="Unassembled WGS sequence"/>
</dbReference>
<sequence length="387" mass="42943">MPSWGRPPGARTGRNTRGRAAWEETRLEEVDSEEDAYGRELVRSSRYKQEYGGRGPRRRPVDYEDLTDESESVDGGEYDLYDHEDSTVAYAIQLAMRDKEDQLVDTALERIRRAQVLGKKNVRLSKRELDALERKRQQSDGSSGSRRPSVNSVKTTSRPSSRRSAVVAPEQQSGPYPTFAPDAHSIWARGTAANGRPTSSSSAARPRTPTTQSLRPQQSNSPLRPPYPPYTPERFAPNGRPQSMQQAPVFQRPLPDDPQWAPPYYNTMQMSPYGEPVPHQPVPTDVRAGQPNRMSYPSTTPYPAYQSQSPGKRPPQATPQTRGSLAPAPALAPSKLGAEESSEESESSEEDEVQIVKVAKVAERKAPPVAAAQRRPVTGTTRKRTSR</sequence>
<evidence type="ECO:0000313" key="2">
    <source>
        <dbReference type="EMBL" id="KGO49404.1"/>
    </source>
</evidence>
<dbReference type="PhylomeDB" id="A0A0A2KHN7"/>
<keyword evidence="3" id="KW-1185">Reference proteome</keyword>
<evidence type="ECO:0000313" key="3">
    <source>
        <dbReference type="Proteomes" id="UP000030143"/>
    </source>
</evidence>